<dbReference type="SUPFAM" id="SSF52743">
    <property type="entry name" value="Subtilisin-like"/>
    <property type="match status" value="1"/>
</dbReference>
<dbReference type="PRINTS" id="PR00723">
    <property type="entry name" value="SUBTILISIN"/>
</dbReference>
<dbReference type="InterPro" id="IPR023828">
    <property type="entry name" value="Peptidase_S8_Ser-AS"/>
</dbReference>
<dbReference type="InterPro" id="IPR046450">
    <property type="entry name" value="PA_dom_sf"/>
</dbReference>
<dbReference type="InterPro" id="IPR022398">
    <property type="entry name" value="Peptidase_S8_His-AS"/>
</dbReference>
<dbReference type="GO" id="GO:0006508">
    <property type="term" value="P:proteolysis"/>
    <property type="evidence" value="ECO:0007669"/>
    <property type="project" value="UniProtKB-KW"/>
</dbReference>
<evidence type="ECO:0000256" key="10">
    <source>
        <dbReference type="RuleBase" id="RU003355"/>
    </source>
</evidence>
<dbReference type="PROSITE" id="PS51892">
    <property type="entry name" value="SUBTILASE"/>
    <property type="match status" value="1"/>
</dbReference>
<comment type="similarity">
    <text evidence="1 9 10">Belongs to the peptidase S8 family.</text>
</comment>
<feature type="domain" description="PA" evidence="13">
    <location>
        <begin position="357"/>
        <end position="440"/>
    </location>
</feature>
<dbReference type="GO" id="GO:0016020">
    <property type="term" value="C:membrane"/>
    <property type="evidence" value="ECO:0007669"/>
    <property type="project" value="InterPro"/>
</dbReference>
<dbReference type="PROSITE" id="PS00136">
    <property type="entry name" value="SUBTILASE_ASP"/>
    <property type="match status" value="1"/>
</dbReference>
<dbReference type="Gene3D" id="3.40.50.200">
    <property type="entry name" value="Peptidase S8/S53 domain"/>
    <property type="match status" value="1"/>
</dbReference>
<feature type="domain" description="Peptidase S8/S53" evidence="12">
    <location>
        <begin position="138"/>
        <end position="548"/>
    </location>
</feature>
<dbReference type="InterPro" id="IPR050131">
    <property type="entry name" value="Peptidase_S8_subtilisin-like"/>
</dbReference>
<dbReference type="InterPro" id="IPR015500">
    <property type="entry name" value="Peptidase_S8_subtilisin-rel"/>
</dbReference>
<dbReference type="PANTHER" id="PTHR43806">
    <property type="entry name" value="PEPTIDASE S8"/>
    <property type="match status" value="1"/>
</dbReference>
<evidence type="ECO:0000313" key="16">
    <source>
        <dbReference type="Proteomes" id="UP001140217"/>
    </source>
</evidence>
<evidence type="ECO:0000256" key="5">
    <source>
        <dbReference type="ARBA" id="ARBA00022729"/>
    </source>
</evidence>
<dbReference type="InterPro" id="IPR023827">
    <property type="entry name" value="Peptidase_S8_Asp-AS"/>
</dbReference>
<evidence type="ECO:0000256" key="2">
    <source>
        <dbReference type="ARBA" id="ARBA00022512"/>
    </source>
</evidence>
<feature type="chain" id="PRO_5040721457" description="Subtilisin-like protease" evidence="11">
    <location>
        <begin position="18"/>
        <end position="879"/>
    </location>
</feature>
<dbReference type="InterPro" id="IPR036852">
    <property type="entry name" value="Peptidase_S8/S53_dom_sf"/>
</dbReference>
<dbReference type="GO" id="GO:0004252">
    <property type="term" value="F:serine-type endopeptidase activity"/>
    <property type="evidence" value="ECO:0007669"/>
    <property type="project" value="UniProtKB-UniRule"/>
</dbReference>
<evidence type="ECO:0000256" key="1">
    <source>
        <dbReference type="ARBA" id="ARBA00011073"/>
    </source>
</evidence>
<feature type="signal peptide" evidence="11">
    <location>
        <begin position="1"/>
        <end position="17"/>
    </location>
</feature>
<accession>A0A9W8HG20</accession>
<evidence type="ECO:0000256" key="11">
    <source>
        <dbReference type="SAM" id="SignalP"/>
    </source>
</evidence>
<dbReference type="PROSITE" id="PS00138">
    <property type="entry name" value="SUBTILASE_SER"/>
    <property type="match status" value="1"/>
</dbReference>
<evidence type="ECO:0000256" key="4">
    <source>
        <dbReference type="ARBA" id="ARBA00022670"/>
    </source>
</evidence>
<keyword evidence="3" id="KW-0964">Secreted</keyword>
<evidence type="ECO:0008006" key="17">
    <source>
        <dbReference type="Google" id="ProtNLM"/>
    </source>
</evidence>
<gene>
    <name evidence="15" type="ORF">H4R18_001166</name>
</gene>
<evidence type="ECO:0000256" key="8">
    <source>
        <dbReference type="PIRSR" id="PIRSR615500-1"/>
    </source>
</evidence>
<protein>
    <recommendedName>
        <fullName evidence="17">Subtilisin-like protease</fullName>
    </recommendedName>
</protein>
<dbReference type="InterPro" id="IPR010435">
    <property type="entry name" value="C5a/SBT2-like_Fn3"/>
</dbReference>
<sequence length="879" mass="92216">MRLLLAAAALAVSAAAAGDTGMRLHKKVFYYPPHVETLPGSYIVEFDDHNVAAHAERLGTVPGVAVRSQFNSVFHGAIVAASHDLPPEALANVFGVKRVWPNRKHVMAEPSDTAPITTPFLHEMTGVAKVLSELKINGTGVKIGIVDSGVDYTHPELGNCWKTKGCPWQFGQDFVGDHYAFGDPEDSVKPLPTPMDCVGHGTHVSGIIGARGPQVRGVAPGATLGMYRVISCSNNGEMASADTFIMQGMEAAFKDGHDIISISIGSAGWPEDPISVLAEQIVRNGTVVVAAVGNDGQSGLQTASSPAVGHGVISVGSVNNWNVTTVAMVLEGPDGKHFLRISDPASNNVPFTFDTKVPVVAVGSKDAEDGLGCAKPTVDVTGAIAVVRRGTCTFDEKAQLAEAAGAIGLVVINNSTDVFPLLLGGDAKIPAVTVGSGDGEIFLKSLAAGKSTLVTDSGTFTTYTDPLGGLMSSFSSYGPDPELRMVPVIAAPGGNIWSTYLTKDGSYKSLSGTSMATPYISGVVALLKQSQPKLSVNRIRNMLLSTAAPVSDPVTGLVANPFSSGAGLVNAFRAVQAQALIAPPLLSINSTALANSTDFADVPKAGVRLSVHTLTFNNTVADKAAVVKLGATMASSLSMYSGTGDYAPSFLQNFTLAEWPVGPKAPPPTSLPQVKFDPAELKVDGGGSVKFNVTIAAPYGLDEKQRWFFGGFVTLSVTWDKDTPAANYSVPFGGFNGDYRDVDIFSPPSLGLPALVDQDIKPLAGTSGLVIDPRKPPLLAFSMDVPSPMVWTALIDSKKKIVGYLPEGVTTYVPRTLPETTPVFTIPINNTVFATMDADKPSIVPAGKYRVRLAALRPFGNYKDPAAFQTWDSPVFSFK</sequence>
<evidence type="ECO:0000259" key="13">
    <source>
        <dbReference type="Pfam" id="PF02225"/>
    </source>
</evidence>
<dbReference type="OrthoDB" id="10256524at2759"/>
<dbReference type="InterPro" id="IPR003137">
    <property type="entry name" value="PA_domain"/>
</dbReference>
<dbReference type="EMBL" id="JANBUL010000028">
    <property type="protein sequence ID" value="KAJ2784362.1"/>
    <property type="molecule type" value="Genomic_DNA"/>
</dbReference>
<keyword evidence="2" id="KW-0134">Cell wall</keyword>
<dbReference type="Proteomes" id="UP001140217">
    <property type="component" value="Unassembled WGS sequence"/>
</dbReference>
<feature type="domain" description="C5a peptidase/Subtilisin-like protease SBT2-like Fn3-like" evidence="14">
    <location>
        <begin position="664"/>
        <end position="732"/>
    </location>
</feature>
<keyword evidence="4 9" id="KW-0645">Protease</keyword>
<keyword evidence="7 9" id="KW-0720">Serine protease</keyword>
<comment type="caution">
    <text evidence="15">The sequence shown here is derived from an EMBL/GenBank/DDBJ whole genome shotgun (WGS) entry which is preliminary data.</text>
</comment>
<evidence type="ECO:0000259" key="14">
    <source>
        <dbReference type="Pfam" id="PF06280"/>
    </source>
</evidence>
<dbReference type="Pfam" id="PF06280">
    <property type="entry name" value="fn3_5"/>
    <property type="match status" value="1"/>
</dbReference>
<dbReference type="AlphaFoldDB" id="A0A9W8HG20"/>
<dbReference type="PANTHER" id="PTHR43806:SF66">
    <property type="entry name" value="SERIN ENDOPEPTIDASE"/>
    <property type="match status" value="1"/>
</dbReference>
<evidence type="ECO:0000259" key="12">
    <source>
        <dbReference type="Pfam" id="PF00082"/>
    </source>
</evidence>
<proteinExistence type="inferred from homology"/>
<evidence type="ECO:0000313" key="15">
    <source>
        <dbReference type="EMBL" id="KAJ2784362.1"/>
    </source>
</evidence>
<keyword evidence="5 11" id="KW-0732">Signal</keyword>
<dbReference type="Gene3D" id="3.50.30.30">
    <property type="match status" value="1"/>
</dbReference>
<feature type="active site" description="Charge relay system" evidence="8 9">
    <location>
        <position position="514"/>
    </location>
</feature>
<evidence type="ECO:0000256" key="9">
    <source>
        <dbReference type="PROSITE-ProRule" id="PRU01240"/>
    </source>
</evidence>
<dbReference type="GO" id="GO:0005615">
    <property type="term" value="C:extracellular space"/>
    <property type="evidence" value="ECO:0007669"/>
    <property type="project" value="TreeGrafter"/>
</dbReference>
<reference evidence="15" key="1">
    <citation type="submission" date="2022-07" db="EMBL/GenBank/DDBJ databases">
        <title>Phylogenomic reconstructions and comparative analyses of Kickxellomycotina fungi.</title>
        <authorList>
            <person name="Reynolds N.K."/>
            <person name="Stajich J.E."/>
            <person name="Barry K."/>
            <person name="Grigoriev I.V."/>
            <person name="Crous P."/>
            <person name="Smith M.E."/>
        </authorList>
    </citation>
    <scope>NUCLEOTIDE SEQUENCE</scope>
    <source>
        <strain evidence="15">NBRC 105414</strain>
    </source>
</reference>
<keyword evidence="16" id="KW-1185">Reference proteome</keyword>
<keyword evidence="6 9" id="KW-0378">Hydrolase</keyword>
<organism evidence="15 16">
    <name type="scientific">Coemansia javaensis</name>
    <dbReference type="NCBI Taxonomy" id="2761396"/>
    <lineage>
        <taxon>Eukaryota</taxon>
        <taxon>Fungi</taxon>
        <taxon>Fungi incertae sedis</taxon>
        <taxon>Zoopagomycota</taxon>
        <taxon>Kickxellomycotina</taxon>
        <taxon>Kickxellomycetes</taxon>
        <taxon>Kickxellales</taxon>
        <taxon>Kickxellaceae</taxon>
        <taxon>Coemansia</taxon>
    </lineage>
</organism>
<dbReference type="InterPro" id="IPR000209">
    <property type="entry name" value="Peptidase_S8/S53_dom"/>
</dbReference>
<dbReference type="SUPFAM" id="SSF52025">
    <property type="entry name" value="PA domain"/>
    <property type="match status" value="1"/>
</dbReference>
<dbReference type="PROSITE" id="PS00137">
    <property type="entry name" value="SUBTILASE_HIS"/>
    <property type="match status" value="1"/>
</dbReference>
<feature type="active site" description="Charge relay system" evidence="8 9">
    <location>
        <position position="147"/>
    </location>
</feature>
<dbReference type="Pfam" id="PF02225">
    <property type="entry name" value="PA"/>
    <property type="match status" value="1"/>
</dbReference>
<feature type="active site" description="Charge relay system" evidence="8 9">
    <location>
        <position position="200"/>
    </location>
</feature>
<evidence type="ECO:0000256" key="3">
    <source>
        <dbReference type="ARBA" id="ARBA00022525"/>
    </source>
</evidence>
<evidence type="ECO:0000256" key="7">
    <source>
        <dbReference type="ARBA" id="ARBA00022825"/>
    </source>
</evidence>
<evidence type="ECO:0000256" key="6">
    <source>
        <dbReference type="ARBA" id="ARBA00022801"/>
    </source>
</evidence>
<name>A0A9W8HG20_9FUNG</name>
<dbReference type="Pfam" id="PF00082">
    <property type="entry name" value="Peptidase_S8"/>
    <property type="match status" value="1"/>
</dbReference>